<feature type="domain" description="DUF7373" evidence="3">
    <location>
        <begin position="262"/>
        <end position="401"/>
    </location>
</feature>
<feature type="chain" id="PRO_5039216653" evidence="1">
    <location>
        <begin position="17"/>
        <end position="402"/>
    </location>
</feature>
<evidence type="ECO:0000259" key="2">
    <source>
        <dbReference type="Pfam" id="PF24088"/>
    </source>
</evidence>
<protein>
    <submittedName>
        <fullName evidence="4">Uncharacterized protein</fullName>
    </submittedName>
</protein>
<dbReference type="EMBL" id="JABELX010000003">
    <property type="protein sequence ID" value="NNH69783.1"/>
    <property type="molecule type" value="Genomic_DNA"/>
</dbReference>
<sequence>MRVVYALITATVLVFAASCGSVDGVATAPTPLPLPPVDLAQLDVGAYATQPREFGKPENFDQARAVEAVRLAQIVPLPMEIDPRLVHHSQSTSTVFIYPKRISNILGLGDDRPDLFDRGAKDFLGGVVSLGGNKPNNNGLDLANTVMLFPDEEKAADAATAIERSFFESDDEHAPVSIPKYPAARAHSKSGEQSIHSWFATGRMVVYTWMYDYAKLYLNKVDQPALVEWVEKSLDTIVPAISRFEPTPVDILMELDIDPDGMLRRTVARTEQDSWSNPPGVYDSRAALLLSGSPDEDRSTFEEFGVDRMADYGAWLYRTRDAAAATALRDEFVTTDKRFGPAEPPKNLPAARCVEYIGKKSMAVRYYCAVAYDRYVAWVDGNQLLDAQQRVSAQYAVLVNAG</sequence>
<dbReference type="Pfam" id="PF24092">
    <property type="entry name" value="DUF7373_C"/>
    <property type="match status" value="1"/>
</dbReference>
<evidence type="ECO:0000256" key="1">
    <source>
        <dbReference type="SAM" id="SignalP"/>
    </source>
</evidence>
<proteinExistence type="predicted"/>
<dbReference type="InterPro" id="IPR056463">
    <property type="entry name" value="DUF7373_C"/>
</dbReference>
<name>A0A849BT68_9NOCA</name>
<keyword evidence="1" id="KW-0732">Signal</keyword>
<organism evidence="4 5">
    <name type="scientific">Nocardia uniformis</name>
    <dbReference type="NCBI Taxonomy" id="53432"/>
    <lineage>
        <taxon>Bacteria</taxon>
        <taxon>Bacillati</taxon>
        <taxon>Actinomycetota</taxon>
        <taxon>Actinomycetes</taxon>
        <taxon>Mycobacteriales</taxon>
        <taxon>Nocardiaceae</taxon>
        <taxon>Nocardia</taxon>
    </lineage>
</organism>
<dbReference type="Pfam" id="PF24088">
    <property type="entry name" value="DUF7373"/>
    <property type="match status" value="1"/>
</dbReference>
<keyword evidence="5" id="KW-1185">Reference proteome</keyword>
<reference evidence="4 5" key="1">
    <citation type="submission" date="2020-05" db="EMBL/GenBank/DDBJ databases">
        <title>MicrobeNet Type strains.</title>
        <authorList>
            <person name="Nicholson A.C."/>
        </authorList>
    </citation>
    <scope>NUCLEOTIDE SEQUENCE [LARGE SCALE GENOMIC DNA]</scope>
    <source>
        <strain evidence="4 5">JCM 3224</strain>
    </source>
</reference>
<comment type="caution">
    <text evidence="4">The sequence shown here is derived from an EMBL/GenBank/DDBJ whole genome shotgun (WGS) entry which is preliminary data.</text>
</comment>
<evidence type="ECO:0000259" key="3">
    <source>
        <dbReference type="Pfam" id="PF24092"/>
    </source>
</evidence>
<gene>
    <name evidence="4" type="ORF">HLB23_07865</name>
</gene>
<dbReference type="InterPro" id="IPR055797">
    <property type="entry name" value="DUF7373"/>
</dbReference>
<evidence type="ECO:0000313" key="4">
    <source>
        <dbReference type="EMBL" id="NNH69783.1"/>
    </source>
</evidence>
<dbReference type="Proteomes" id="UP000586827">
    <property type="component" value="Unassembled WGS sequence"/>
</dbReference>
<feature type="signal peptide" evidence="1">
    <location>
        <begin position="1"/>
        <end position="16"/>
    </location>
</feature>
<accession>A0A849BT68</accession>
<dbReference type="AlphaFoldDB" id="A0A849BT68"/>
<dbReference type="PROSITE" id="PS51257">
    <property type="entry name" value="PROKAR_LIPOPROTEIN"/>
    <property type="match status" value="1"/>
</dbReference>
<feature type="domain" description="DUF7373" evidence="2">
    <location>
        <begin position="55"/>
        <end position="256"/>
    </location>
</feature>
<evidence type="ECO:0000313" key="5">
    <source>
        <dbReference type="Proteomes" id="UP000586827"/>
    </source>
</evidence>